<keyword evidence="2 7" id="KW-0813">Transport</keyword>
<comment type="similarity">
    <text evidence="7">Belongs to the binding-protein-dependent transport system permease family.</text>
</comment>
<dbReference type="Gene3D" id="1.10.3720.10">
    <property type="entry name" value="MetI-like"/>
    <property type="match status" value="1"/>
</dbReference>
<evidence type="ECO:0000256" key="6">
    <source>
        <dbReference type="ARBA" id="ARBA00023136"/>
    </source>
</evidence>
<protein>
    <submittedName>
        <fullName evidence="9">Binding-protein-dependent transport systems inner membrane component</fullName>
    </submittedName>
</protein>
<keyword evidence="6 7" id="KW-0472">Membrane</keyword>
<feature type="transmembrane region" description="Helical" evidence="7">
    <location>
        <begin position="29"/>
        <end position="49"/>
    </location>
</feature>
<dbReference type="HOGENOM" id="CLU_036879_0_0_5"/>
<dbReference type="PANTHER" id="PTHR43163:SF8">
    <property type="entry name" value="D,D-DIPEPTIDE TRANSPORT SYSTEM PERMEASE PROTEIN DDPB-RELATED"/>
    <property type="match status" value="1"/>
</dbReference>
<dbReference type="Pfam" id="PF19300">
    <property type="entry name" value="BPD_transp_1_N"/>
    <property type="match status" value="1"/>
</dbReference>
<feature type="transmembrane region" description="Helical" evidence="7">
    <location>
        <begin position="221"/>
        <end position="241"/>
    </location>
</feature>
<dbReference type="PATRIC" id="fig|269796.9.peg.855"/>
<dbReference type="eggNOG" id="COG0601">
    <property type="taxonomic scope" value="Bacteria"/>
</dbReference>
<comment type="subcellular location">
    <subcellularLocation>
        <location evidence="1 7">Cell membrane</location>
        <topology evidence="1 7">Multi-pass membrane protein</topology>
    </subcellularLocation>
</comment>
<evidence type="ECO:0000313" key="10">
    <source>
        <dbReference type="Proteomes" id="UP000001929"/>
    </source>
</evidence>
<dbReference type="RefSeq" id="WP_011388558.1">
    <property type="nucleotide sequence ID" value="NC_007643.1"/>
</dbReference>
<dbReference type="PhylomeDB" id="Q2RW91"/>
<dbReference type="EMBL" id="CP000230">
    <property type="protein sequence ID" value="ABC21604.1"/>
    <property type="molecule type" value="Genomic_DNA"/>
</dbReference>
<accession>Q2RW91</accession>
<feature type="transmembrane region" description="Helical" evidence="7">
    <location>
        <begin position="124"/>
        <end position="145"/>
    </location>
</feature>
<feature type="transmembrane region" description="Helical" evidence="7">
    <location>
        <begin position="325"/>
        <end position="351"/>
    </location>
</feature>
<dbReference type="GO" id="GO:0071916">
    <property type="term" value="F:dipeptide transmembrane transporter activity"/>
    <property type="evidence" value="ECO:0007669"/>
    <property type="project" value="TreeGrafter"/>
</dbReference>
<reference evidence="9 10" key="1">
    <citation type="journal article" date="2011" name="Stand. Genomic Sci.">
        <title>Complete genome sequence of Rhodospirillum rubrum type strain (S1).</title>
        <authorList>
            <person name="Munk A.C."/>
            <person name="Copeland A."/>
            <person name="Lucas S."/>
            <person name="Lapidus A."/>
            <person name="Del Rio T.G."/>
            <person name="Barry K."/>
            <person name="Detter J.C."/>
            <person name="Hammon N."/>
            <person name="Israni S."/>
            <person name="Pitluck S."/>
            <person name="Brettin T."/>
            <person name="Bruce D."/>
            <person name="Han C."/>
            <person name="Tapia R."/>
            <person name="Gilna P."/>
            <person name="Schmutz J."/>
            <person name="Larimer F."/>
            <person name="Land M."/>
            <person name="Kyrpides N.C."/>
            <person name="Mavromatis K."/>
            <person name="Richardson P."/>
            <person name="Rohde M."/>
            <person name="Goker M."/>
            <person name="Klenk H.P."/>
            <person name="Zhang Y."/>
            <person name="Roberts G.P."/>
            <person name="Reslewic S."/>
            <person name="Schwartz D.C."/>
        </authorList>
    </citation>
    <scope>NUCLEOTIDE SEQUENCE [LARGE SCALE GENOMIC DNA]</scope>
    <source>
        <strain evidence="10">ATCC 11170 / ATH 1.1.1 / DSM 467 / LMG 4362 / NCIMB 8255 / S1</strain>
    </source>
</reference>
<dbReference type="GO" id="GO:0005886">
    <property type="term" value="C:plasma membrane"/>
    <property type="evidence" value="ECO:0007669"/>
    <property type="project" value="UniProtKB-SubCell"/>
</dbReference>
<dbReference type="AlphaFoldDB" id="Q2RW91"/>
<sequence length="356" mass="37650">MAGPFDQGGAAVTGGFPSARVARGGARGLGLAGQVAITLLGLLLVTFLIGRLTPIDPLLALLGDRASAATYAAARQRLGLDLPLWRQFAVYAGEILRGNLGRSTLTGQPVLADIAQFFPATFELASLAIFFGVVFGVPGGVVAATHKGAWPDHVLRLVTLVGYSVPIFWLGIVGLVVFYAKLDWVAGPGRIDILYQDIPAVTGLMLVDTVLARSPEAFLDALRHLILPAAILGYYAAAVIARMTRAAMLAELSQDYILTARVKGLGRRRVIWGHAFPNALVPIITIITLSYASLLEGAVLTETIFAWPGLGLYITQSLFNADLTAVLGGTLVVGVLFIGLNLLADLFSILADPRVR</sequence>
<dbReference type="EnsemblBacteria" id="ABC21604">
    <property type="protein sequence ID" value="ABC21604"/>
    <property type="gene ID" value="Rru_A0800"/>
</dbReference>
<dbReference type="STRING" id="269796.Rru_A0800"/>
<evidence type="ECO:0000256" key="4">
    <source>
        <dbReference type="ARBA" id="ARBA00022692"/>
    </source>
</evidence>
<organism evidence="9 10">
    <name type="scientific">Rhodospirillum rubrum (strain ATCC 11170 / ATH 1.1.1 / DSM 467 / LMG 4362 / NCIMB 8255 / S1)</name>
    <dbReference type="NCBI Taxonomy" id="269796"/>
    <lineage>
        <taxon>Bacteria</taxon>
        <taxon>Pseudomonadati</taxon>
        <taxon>Pseudomonadota</taxon>
        <taxon>Alphaproteobacteria</taxon>
        <taxon>Rhodospirillales</taxon>
        <taxon>Rhodospirillaceae</taxon>
        <taxon>Rhodospirillum</taxon>
    </lineage>
</organism>
<dbReference type="KEGG" id="rru:Rru_A0800"/>
<evidence type="ECO:0000256" key="1">
    <source>
        <dbReference type="ARBA" id="ARBA00004651"/>
    </source>
</evidence>
<feature type="domain" description="ABC transmembrane type-1" evidence="8">
    <location>
        <begin position="118"/>
        <end position="344"/>
    </location>
</feature>
<keyword evidence="4 7" id="KW-0812">Transmembrane</keyword>
<dbReference type="InterPro" id="IPR000515">
    <property type="entry name" value="MetI-like"/>
</dbReference>
<dbReference type="Pfam" id="PF00528">
    <property type="entry name" value="BPD_transp_1"/>
    <property type="match status" value="1"/>
</dbReference>
<keyword evidence="3" id="KW-1003">Cell membrane</keyword>
<evidence type="ECO:0000256" key="5">
    <source>
        <dbReference type="ARBA" id="ARBA00022989"/>
    </source>
</evidence>
<dbReference type="InterPro" id="IPR045621">
    <property type="entry name" value="BPD_transp_1_N"/>
</dbReference>
<dbReference type="PROSITE" id="PS50928">
    <property type="entry name" value="ABC_TM1"/>
    <property type="match status" value="1"/>
</dbReference>
<dbReference type="CDD" id="cd06261">
    <property type="entry name" value="TM_PBP2"/>
    <property type="match status" value="1"/>
</dbReference>
<evidence type="ECO:0000256" key="2">
    <source>
        <dbReference type="ARBA" id="ARBA00022448"/>
    </source>
</evidence>
<evidence type="ECO:0000259" key="8">
    <source>
        <dbReference type="PROSITE" id="PS50928"/>
    </source>
</evidence>
<feature type="transmembrane region" description="Helical" evidence="7">
    <location>
        <begin position="157"/>
        <end position="180"/>
    </location>
</feature>
<proteinExistence type="inferred from homology"/>
<dbReference type="InterPro" id="IPR035906">
    <property type="entry name" value="MetI-like_sf"/>
</dbReference>
<evidence type="ECO:0000256" key="3">
    <source>
        <dbReference type="ARBA" id="ARBA00022475"/>
    </source>
</evidence>
<dbReference type="SUPFAM" id="SSF161098">
    <property type="entry name" value="MetI-like"/>
    <property type="match status" value="1"/>
</dbReference>
<keyword evidence="10" id="KW-1185">Reference proteome</keyword>
<evidence type="ECO:0000313" key="9">
    <source>
        <dbReference type="EMBL" id="ABC21604.1"/>
    </source>
</evidence>
<dbReference type="Proteomes" id="UP000001929">
    <property type="component" value="Chromosome"/>
</dbReference>
<feature type="transmembrane region" description="Helical" evidence="7">
    <location>
        <begin position="271"/>
        <end position="292"/>
    </location>
</feature>
<evidence type="ECO:0000256" key="7">
    <source>
        <dbReference type="RuleBase" id="RU363032"/>
    </source>
</evidence>
<gene>
    <name evidence="9" type="ordered locus">Rru_A0800</name>
</gene>
<name>Q2RW91_RHORT</name>
<dbReference type="PANTHER" id="PTHR43163">
    <property type="entry name" value="DIPEPTIDE TRANSPORT SYSTEM PERMEASE PROTEIN DPPB-RELATED"/>
    <property type="match status" value="1"/>
</dbReference>
<keyword evidence="5 7" id="KW-1133">Transmembrane helix</keyword>